<evidence type="ECO:0000259" key="3">
    <source>
        <dbReference type="Pfam" id="PF11427"/>
    </source>
</evidence>
<evidence type="ECO:0000259" key="4">
    <source>
        <dbReference type="Pfam" id="PF13358"/>
    </source>
</evidence>
<dbReference type="InterPro" id="IPR025898">
    <property type="entry name" value="Tc3_transposase_DNA-bd_dom"/>
</dbReference>
<dbReference type="Gene3D" id="1.10.10.60">
    <property type="entry name" value="Homeodomain-like"/>
    <property type="match status" value="1"/>
</dbReference>
<dbReference type="GO" id="GO:0005634">
    <property type="term" value="C:nucleus"/>
    <property type="evidence" value="ECO:0007669"/>
    <property type="project" value="UniProtKB-SubCell"/>
</dbReference>
<dbReference type="Pfam" id="PF11427">
    <property type="entry name" value="HTH_Tnp_Tc3_1"/>
    <property type="match status" value="1"/>
</dbReference>
<dbReference type="Pfam" id="PF01498">
    <property type="entry name" value="HTH_Tnp_Tc3_2"/>
    <property type="match status" value="1"/>
</dbReference>
<dbReference type="InterPro" id="IPR036397">
    <property type="entry name" value="RNaseH_sf"/>
</dbReference>
<reference evidence="5 6" key="1">
    <citation type="submission" date="2024-05" db="EMBL/GenBank/DDBJ databases">
        <title>Genetic variation in Jamaican populations of the coffee berry borer (Hypothenemus hampei).</title>
        <authorList>
            <person name="Errbii M."/>
            <person name="Myrie A."/>
        </authorList>
    </citation>
    <scope>NUCLEOTIDE SEQUENCE [LARGE SCALE GENOMIC DNA]</scope>
    <source>
        <strain evidence="5">JA-Hopewell-2020-01-JO</strain>
        <tissue evidence="5">Whole body</tissue>
    </source>
</reference>
<dbReference type="InterPro" id="IPR047655">
    <property type="entry name" value="Transpos_IS630-like"/>
</dbReference>
<dbReference type="PANTHER" id="PTHR23022:SF129">
    <property type="entry name" value="TRANSPOSABLE ELEMENT TC3 TRANSPOSASE"/>
    <property type="match status" value="1"/>
</dbReference>
<evidence type="ECO:0000259" key="2">
    <source>
        <dbReference type="Pfam" id="PF01498"/>
    </source>
</evidence>
<dbReference type="Proteomes" id="UP001566132">
    <property type="component" value="Unassembled WGS sequence"/>
</dbReference>
<name>A0ABD1FB55_HYPHA</name>
<dbReference type="Pfam" id="PF13358">
    <property type="entry name" value="DDE_3"/>
    <property type="match status" value="1"/>
</dbReference>
<evidence type="ECO:0000313" key="5">
    <source>
        <dbReference type="EMBL" id="KAL1516486.1"/>
    </source>
</evidence>
<dbReference type="NCBIfam" id="NF033545">
    <property type="entry name" value="transpos_IS630"/>
    <property type="match status" value="1"/>
</dbReference>
<evidence type="ECO:0000256" key="1">
    <source>
        <dbReference type="ARBA" id="ARBA00004123"/>
    </source>
</evidence>
<accession>A0ABD1FB55</accession>
<gene>
    <name evidence="5" type="ORF">ABEB36_000395</name>
</gene>
<evidence type="ECO:0008006" key="7">
    <source>
        <dbReference type="Google" id="ProtNLM"/>
    </source>
</evidence>
<dbReference type="InterPro" id="IPR052338">
    <property type="entry name" value="Transposase_5"/>
</dbReference>
<comment type="subcellular location">
    <subcellularLocation>
        <location evidence="1">Nucleus</location>
    </subcellularLocation>
</comment>
<comment type="caution">
    <text evidence="5">The sequence shown here is derived from an EMBL/GenBank/DDBJ whole genome shotgun (WGS) entry which is preliminary data.</text>
</comment>
<organism evidence="5 6">
    <name type="scientific">Hypothenemus hampei</name>
    <name type="common">Coffee berry borer</name>
    <dbReference type="NCBI Taxonomy" id="57062"/>
    <lineage>
        <taxon>Eukaryota</taxon>
        <taxon>Metazoa</taxon>
        <taxon>Ecdysozoa</taxon>
        <taxon>Arthropoda</taxon>
        <taxon>Hexapoda</taxon>
        <taxon>Insecta</taxon>
        <taxon>Pterygota</taxon>
        <taxon>Neoptera</taxon>
        <taxon>Endopterygota</taxon>
        <taxon>Coleoptera</taxon>
        <taxon>Polyphaga</taxon>
        <taxon>Cucujiformia</taxon>
        <taxon>Curculionidae</taxon>
        <taxon>Scolytinae</taxon>
        <taxon>Hypothenemus</taxon>
    </lineage>
</organism>
<dbReference type="EMBL" id="JBDJPC010000001">
    <property type="protein sequence ID" value="KAL1516486.1"/>
    <property type="molecule type" value="Genomic_DNA"/>
</dbReference>
<dbReference type="Gene3D" id="1.10.10.10">
    <property type="entry name" value="Winged helix-like DNA-binding domain superfamily/Winged helix DNA-binding domain"/>
    <property type="match status" value="1"/>
</dbReference>
<feature type="domain" description="Tc1-like transposase DDE" evidence="4">
    <location>
        <begin position="139"/>
        <end position="289"/>
    </location>
</feature>
<dbReference type="Gene3D" id="3.30.420.10">
    <property type="entry name" value="Ribonuclease H-like superfamily/Ribonuclease H"/>
    <property type="match status" value="1"/>
</dbReference>
<dbReference type="AlphaFoldDB" id="A0ABD1FB55"/>
<dbReference type="InterPro" id="IPR036388">
    <property type="entry name" value="WH-like_DNA-bd_sf"/>
</dbReference>
<protein>
    <recommendedName>
        <fullName evidence="7">Transposable element Tc3 transposase</fullName>
    </recommendedName>
</protein>
<dbReference type="InterPro" id="IPR002492">
    <property type="entry name" value="Transposase_Tc1-like"/>
</dbReference>
<feature type="domain" description="Transposase Tc1-like" evidence="2">
    <location>
        <begin position="75"/>
        <end position="134"/>
    </location>
</feature>
<dbReference type="InterPro" id="IPR009057">
    <property type="entry name" value="Homeodomain-like_sf"/>
</dbReference>
<dbReference type="SUPFAM" id="SSF46689">
    <property type="entry name" value="Homeodomain-like"/>
    <property type="match status" value="1"/>
</dbReference>
<proteinExistence type="predicted"/>
<feature type="domain" description="Tc3 transposase DNA binding" evidence="3">
    <location>
        <begin position="3"/>
        <end position="51"/>
    </location>
</feature>
<evidence type="ECO:0000313" key="6">
    <source>
        <dbReference type="Proteomes" id="UP001566132"/>
    </source>
</evidence>
<sequence>MPRGTYLTELEKGKILAFSEEQLGLREIARRIGRSHKVVYNFLRNPHEYGTHKKGGPKKKISPRSERRLINLASNSSKSCRVLAQECNLDVSRWTIRRALQKSPHIKRRKMKIAPHLTEQHKARRLEFARENMNRNWLQVVFSDEKKFNLDGPDGFNSYWRDLRREPRYFSKRTFGGGGLMVWGAFSIEGVLPLGFPSFRMNSAEYVGVLENILLAFFQEPNRNNWLFQQDNARIHVSRETRAWFQRNNIELLQWPACSPDINPMENFWGYLVRKIYPNNKQYDTVRELREAIVHTWNAIEPAMIANLINSMDSRIFELIRKNGDVTHY</sequence>
<keyword evidence="6" id="KW-1185">Reference proteome</keyword>
<dbReference type="PANTHER" id="PTHR23022">
    <property type="entry name" value="TRANSPOSABLE ELEMENT-RELATED"/>
    <property type="match status" value="1"/>
</dbReference>
<dbReference type="InterPro" id="IPR038717">
    <property type="entry name" value="Tc1-like_DDE_dom"/>
</dbReference>